<keyword evidence="5 13" id="KW-0812">Transmembrane</keyword>
<evidence type="ECO:0000259" key="14">
    <source>
        <dbReference type="Pfam" id="PF08016"/>
    </source>
</evidence>
<dbReference type="AlphaFoldDB" id="A0A914N9J3"/>
<evidence type="ECO:0000256" key="4">
    <source>
        <dbReference type="ARBA" id="ARBA00022475"/>
    </source>
</evidence>
<dbReference type="WBParaSite" id="Minc3s04737g36910">
    <property type="protein sequence ID" value="Minc3s04737g36910"/>
    <property type="gene ID" value="Minc3s04737g36910"/>
</dbReference>
<evidence type="ECO:0000256" key="8">
    <source>
        <dbReference type="ARBA" id="ARBA00023065"/>
    </source>
</evidence>
<dbReference type="GO" id="GO:0072345">
    <property type="term" value="F:NAADP-sensitive calcium-release channel activity"/>
    <property type="evidence" value="ECO:0007669"/>
    <property type="project" value="TreeGrafter"/>
</dbReference>
<dbReference type="GO" id="GO:0010008">
    <property type="term" value="C:endosome membrane"/>
    <property type="evidence" value="ECO:0007669"/>
    <property type="project" value="UniProtKB-SubCell"/>
</dbReference>
<keyword evidence="10" id="KW-1015">Disulfide bond</keyword>
<dbReference type="InterPro" id="IPR013122">
    <property type="entry name" value="PKD1_2_channel"/>
</dbReference>
<sequence>MYYNDNSHSGVDLSDGLFINFNERLEQLSSELRDVGVRLRRHLQFFFMNPLDKYRIRRQFPFKLVLQILKAIFVTTQLVLFAELRISHVDFLDETVTVMRHKFLKDWGPERDTIAYPPAAGKYSVFTSDQIVEHFAHIIKAYYSIQNDSFAAFSYDTITPQIEHWQPLHDDDENNTNISTNLQKRIVFSAIPPLQLCIQRIADVIIENSTYIFDISEVNECFTLNFTHIEVRDIKANPYTVRSLLAKRNITFTGEDALIISQAIVKFNLRTIHFSPLQNDQKPECYKIDIKIIFDNSRHTGQIKIKLNANISYVNLCNGRVLHVNSIGFDTAFIAIIDLLVLIMCVASVILCLRALVRAHLLKNTTSEFFEKAFKRRLPISDQWEFFNLWYGMIVVNDILIIIGTISKATIEFRDFDSDLFTLTGVVLGIGALLVYIGLLRYFGFFSQYNILVLTLKKSLPSILRFMVCAIILYSGFLIAGWVVIGPYSMKICLQHSNTISDANAAIKLFGTIYIYAFVSLFIYVVLSLFIAIIMDAYEVVKNRYNQGMDLERSILQEFLASEDMPDVNTPEAREIF</sequence>
<feature type="transmembrane region" description="Helical" evidence="13">
    <location>
        <begin position="463"/>
        <end position="485"/>
    </location>
</feature>
<dbReference type="InterPro" id="IPR049134">
    <property type="entry name" value="MCLN_ECD"/>
</dbReference>
<protein>
    <submittedName>
        <fullName evidence="17">Polycystin cation channel PKD1/PKD2 domain-containing protein</fullName>
    </submittedName>
</protein>
<proteinExistence type="predicted"/>
<evidence type="ECO:0000259" key="15">
    <source>
        <dbReference type="Pfam" id="PF21381"/>
    </source>
</evidence>
<evidence type="ECO:0000256" key="12">
    <source>
        <dbReference type="ARBA" id="ARBA00036634"/>
    </source>
</evidence>
<feature type="domain" description="Polycystin cation channel PKD1/PKD2" evidence="14">
    <location>
        <begin position="411"/>
        <end position="541"/>
    </location>
</feature>
<evidence type="ECO:0000256" key="5">
    <source>
        <dbReference type="ARBA" id="ARBA00022692"/>
    </source>
</evidence>
<evidence type="ECO:0000256" key="6">
    <source>
        <dbReference type="ARBA" id="ARBA00022753"/>
    </source>
</evidence>
<keyword evidence="16" id="KW-1185">Reference proteome</keyword>
<evidence type="ECO:0000256" key="11">
    <source>
        <dbReference type="ARBA" id="ARBA00023303"/>
    </source>
</evidence>
<comment type="subcellular location">
    <subcellularLocation>
        <location evidence="2">Cell membrane</location>
        <topology evidence="2">Multi-pass membrane protein</topology>
    </subcellularLocation>
    <subcellularLocation>
        <location evidence="1">Endosome membrane</location>
        <topology evidence="1">Multi-pass membrane protein</topology>
    </subcellularLocation>
</comment>
<evidence type="ECO:0000256" key="1">
    <source>
        <dbReference type="ARBA" id="ARBA00004337"/>
    </source>
</evidence>
<evidence type="ECO:0000256" key="9">
    <source>
        <dbReference type="ARBA" id="ARBA00023136"/>
    </source>
</evidence>
<organism evidence="16 17">
    <name type="scientific">Meloidogyne incognita</name>
    <name type="common">Southern root-knot nematode worm</name>
    <name type="synonym">Oxyuris incognita</name>
    <dbReference type="NCBI Taxonomy" id="6306"/>
    <lineage>
        <taxon>Eukaryota</taxon>
        <taxon>Metazoa</taxon>
        <taxon>Ecdysozoa</taxon>
        <taxon>Nematoda</taxon>
        <taxon>Chromadorea</taxon>
        <taxon>Rhabditida</taxon>
        <taxon>Tylenchina</taxon>
        <taxon>Tylenchomorpha</taxon>
        <taxon>Tylenchoidea</taxon>
        <taxon>Meloidogynidae</taxon>
        <taxon>Meloidogyninae</taxon>
        <taxon>Meloidogyne</taxon>
        <taxon>Meloidogyne incognita group</taxon>
    </lineage>
</organism>
<dbReference type="Pfam" id="PF08016">
    <property type="entry name" value="PKD_channel"/>
    <property type="match status" value="1"/>
</dbReference>
<name>A0A914N9J3_MELIC</name>
<dbReference type="CDD" id="cd21050">
    <property type="entry name" value="ELD_TRPML"/>
    <property type="match status" value="1"/>
</dbReference>
<feature type="domain" description="Mucolipin extracytosolic" evidence="15">
    <location>
        <begin position="190"/>
        <end position="312"/>
    </location>
</feature>
<accession>A0A914N9J3</accession>
<dbReference type="InterPro" id="IPR039031">
    <property type="entry name" value="Mucolipin"/>
</dbReference>
<feature type="transmembrane region" description="Helical" evidence="13">
    <location>
        <begin position="420"/>
        <end position="443"/>
    </location>
</feature>
<reference evidence="17" key="1">
    <citation type="submission" date="2022-11" db="UniProtKB">
        <authorList>
            <consortium name="WormBaseParasite"/>
        </authorList>
    </citation>
    <scope>IDENTIFICATION</scope>
</reference>
<keyword evidence="4" id="KW-1003">Cell membrane</keyword>
<evidence type="ECO:0000256" key="13">
    <source>
        <dbReference type="SAM" id="Phobius"/>
    </source>
</evidence>
<evidence type="ECO:0000313" key="17">
    <source>
        <dbReference type="WBParaSite" id="Minc3s04737g36910"/>
    </source>
</evidence>
<keyword evidence="7 13" id="KW-1133">Transmembrane helix</keyword>
<keyword evidence="3" id="KW-0813">Transport</keyword>
<dbReference type="PANTHER" id="PTHR12127">
    <property type="entry name" value="MUCOLIPIN"/>
    <property type="match status" value="1"/>
</dbReference>
<evidence type="ECO:0000256" key="3">
    <source>
        <dbReference type="ARBA" id="ARBA00022448"/>
    </source>
</evidence>
<dbReference type="Pfam" id="PF21381">
    <property type="entry name" value="MCLN_ECD"/>
    <property type="match status" value="1"/>
</dbReference>
<evidence type="ECO:0000256" key="7">
    <source>
        <dbReference type="ARBA" id="ARBA00022989"/>
    </source>
</evidence>
<evidence type="ECO:0000256" key="2">
    <source>
        <dbReference type="ARBA" id="ARBA00004651"/>
    </source>
</evidence>
<keyword evidence="6" id="KW-0967">Endosome</keyword>
<comment type="catalytic activity">
    <reaction evidence="12">
        <text>Ca(2+)(in) = Ca(2+)(out)</text>
        <dbReference type="Rhea" id="RHEA:29671"/>
        <dbReference type="ChEBI" id="CHEBI:29108"/>
    </reaction>
</comment>
<keyword evidence="9 13" id="KW-0472">Membrane</keyword>
<dbReference type="GO" id="GO:0005886">
    <property type="term" value="C:plasma membrane"/>
    <property type="evidence" value="ECO:0007669"/>
    <property type="project" value="UniProtKB-SubCell"/>
</dbReference>
<keyword evidence="11" id="KW-0407">Ion channel</keyword>
<feature type="transmembrane region" description="Helical" evidence="13">
    <location>
        <begin position="386"/>
        <end position="408"/>
    </location>
</feature>
<dbReference type="PANTHER" id="PTHR12127:SF7">
    <property type="entry name" value="SD02261P"/>
    <property type="match status" value="1"/>
</dbReference>
<dbReference type="GO" id="GO:0005765">
    <property type="term" value="C:lysosomal membrane"/>
    <property type="evidence" value="ECO:0007669"/>
    <property type="project" value="TreeGrafter"/>
</dbReference>
<feature type="transmembrane region" description="Helical" evidence="13">
    <location>
        <begin position="332"/>
        <end position="357"/>
    </location>
</feature>
<dbReference type="Proteomes" id="UP000887563">
    <property type="component" value="Unplaced"/>
</dbReference>
<evidence type="ECO:0000313" key="16">
    <source>
        <dbReference type="Proteomes" id="UP000887563"/>
    </source>
</evidence>
<evidence type="ECO:0000256" key="10">
    <source>
        <dbReference type="ARBA" id="ARBA00023157"/>
    </source>
</evidence>
<feature type="transmembrane region" description="Helical" evidence="13">
    <location>
        <begin position="513"/>
        <end position="535"/>
    </location>
</feature>
<keyword evidence="8" id="KW-0406">Ion transport</keyword>